<dbReference type="OrthoDB" id="428895at2759"/>
<sequence length="171" mass="18845">CTSATCCSPARLWRSIQTLIANKNKQDLMKLCQDGDKAGHVLRVVLSSRLSNDASRYPASHKHRVLQLPTTDNSPAQSAAKLGRSVSDLNALQLAMFHGQEAMAMYLVQWVHQQASAKETAQFLNHLWGHRNNSLHLACFLGMPRLAKLLLDLGVPVDAVNGKLKTPFDCC</sequence>
<dbReference type="STRING" id="101127.A0A1X2GDX7"/>
<keyword evidence="3" id="KW-1185">Reference proteome</keyword>
<feature type="non-terminal residue" evidence="2">
    <location>
        <position position="1"/>
    </location>
</feature>
<dbReference type="Proteomes" id="UP000242146">
    <property type="component" value="Unassembled WGS sequence"/>
</dbReference>
<evidence type="ECO:0000256" key="1">
    <source>
        <dbReference type="PROSITE-ProRule" id="PRU00023"/>
    </source>
</evidence>
<proteinExistence type="predicted"/>
<feature type="repeat" description="ANK" evidence="1">
    <location>
        <begin position="130"/>
        <end position="162"/>
    </location>
</feature>
<dbReference type="Gene3D" id="1.25.40.20">
    <property type="entry name" value="Ankyrin repeat-containing domain"/>
    <property type="match status" value="1"/>
</dbReference>
<dbReference type="AlphaFoldDB" id="A0A1X2GDX7"/>
<gene>
    <name evidence="2" type="ORF">DM01DRAFT_1275517</name>
</gene>
<dbReference type="Pfam" id="PF00023">
    <property type="entry name" value="Ank"/>
    <property type="match status" value="1"/>
</dbReference>
<dbReference type="SUPFAM" id="SSF48403">
    <property type="entry name" value="Ankyrin repeat"/>
    <property type="match status" value="1"/>
</dbReference>
<evidence type="ECO:0000313" key="2">
    <source>
        <dbReference type="EMBL" id="ORX51617.1"/>
    </source>
</evidence>
<keyword evidence="1" id="KW-0040">ANK repeat</keyword>
<name>A0A1X2GDX7_9FUNG</name>
<organism evidence="2 3">
    <name type="scientific">Hesseltinella vesiculosa</name>
    <dbReference type="NCBI Taxonomy" id="101127"/>
    <lineage>
        <taxon>Eukaryota</taxon>
        <taxon>Fungi</taxon>
        <taxon>Fungi incertae sedis</taxon>
        <taxon>Mucoromycota</taxon>
        <taxon>Mucoromycotina</taxon>
        <taxon>Mucoromycetes</taxon>
        <taxon>Mucorales</taxon>
        <taxon>Cunninghamellaceae</taxon>
        <taxon>Hesseltinella</taxon>
    </lineage>
</organism>
<reference evidence="2 3" key="1">
    <citation type="submission" date="2016-07" db="EMBL/GenBank/DDBJ databases">
        <title>Pervasive Adenine N6-methylation of Active Genes in Fungi.</title>
        <authorList>
            <consortium name="DOE Joint Genome Institute"/>
            <person name="Mondo S.J."/>
            <person name="Dannebaum R.O."/>
            <person name="Kuo R.C."/>
            <person name="Labutti K."/>
            <person name="Haridas S."/>
            <person name="Kuo A."/>
            <person name="Salamov A."/>
            <person name="Ahrendt S.R."/>
            <person name="Lipzen A."/>
            <person name="Sullivan W."/>
            <person name="Andreopoulos W.B."/>
            <person name="Clum A."/>
            <person name="Lindquist E."/>
            <person name="Daum C."/>
            <person name="Ramamoorthy G.K."/>
            <person name="Gryganskyi A."/>
            <person name="Culley D."/>
            <person name="Magnuson J.K."/>
            <person name="James T.Y."/>
            <person name="O'Malley M.A."/>
            <person name="Stajich J.E."/>
            <person name="Spatafora J.W."/>
            <person name="Visel A."/>
            <person name="Grigoriev I.V."/>
        </authorList>
    </citation>
    <scope>NUCLEOTIDE SEQUENCE [LARGE SCALE GENOMIC DNA]</scope>
    <source>
        <strain evidence="2 3">NRRL 3301</strain>
    </source>
</reference>
<dbReference type="EMBL" id="MCGT01000020">
    <property type="protein sequence ID" value="ORX51617.1"/>
    <property type="molecule type" value="Genomic_DNA"/>
</dbReference>
<dbReference type="InterPro" id="IPR002110">
    <property type="entry name" value="Ankyrin_rpt"/>
</dbReference>
<protein>
    <submittedName>
        <fullName evidence="2">Uncharacterized protein</fullName>
    </submittedName>
</protein>
<feature type="non-terminal residue" evidence="2">
    <location>
        <position position="171"/>
    </location>
</feature>
<comment type="caution">
    <text evidence="2">The sequence shown here is derived from an EMBL/GenBank/DDBJ whole genome shotgun (WGS) entry which is preliminary data.</text>
</comment>
<dbReference type="PROSITE" id="PS50088">
    <property type="entry name" value="ANK_REPEAT"/>
    <property type="match status" value="1"/>
</dbReference>
<dbReference type="InterPro" id="IPR036770">
    <property type="entry name" value="Ankyrin_rpt-contain_sf"/>
</dbReference>
<accession>A0A1X2GDX7</accession>
<evidence type="ECO:0000313" key="3">
    <source>
        <dbReference type="Proteomes" id="UP000242146"/>
    </source>
</evidence>